<name>A0A5P2G738_9BACT</name>
<evidence type="ECO:0000313" key="2">
    <source>
        <dbReference type="EMBL" id="QES87331.1"/>
    </source>
</evidence>
<protein>
    <recommendedName>
        <fullName evidence="4">Beta-carotene 15,15'-monooxygenase</fullName>
    </recommendedName>
</protein>
<keyword evidence="1" id="KW-0472">Membrane</keyword>
<feature type="transmembrane region" description="Helical" evidence="1">
    <location>
        <begin position="197"/>
        <end position="217"/>
    </location>
</feature>
<dbReference type="Proteomes" id="UP000292424">
    <property type="component" value="Chromosome"/>
</dbReference>
<feature type="transmembrane region" description="Helical" evidence="1">
    <location>
        <begin position="229"/>
        <end position="247"/>
    </location>
</feature>
<evidence type="ECO:0000256" key="1">
    <source>
        <dbReference type="SAM" id="Phobius"/>
    </source>
</evidence>
<dbReference type="Pfam" id="PF19992">
    <property type="entry name" value="DUF6427"/>
    <property type="match status" value="1"/>
</dbReference>
<dbReference type="InterPro" id="IPR045625">
    <property type="entry name" value="DUF6427"/>
</dbReference>
<feature type="transmembrane region" description="Helical" evidence="1">
    <location>
        <begin position="109"/>
        <end position="142"/>
    </location>
</feature>
<organism evidence="2 3">
    <name type="scientific">Rhizosphaericola mali</name>
    <dbReference type="NCBI Taxonomy" id="2545455"/>
    <lineage>
        <taxon>Bacteria</taxon>
        <taxon>Pseudomonadati</taxon>
        <taxon>Bacteroidota</taxon>
        <taxon>Chitinophagia</taxon>
        <taxon>Chitinophagales</taxon>
        <taxon>Chitinophagaceae</taxon>
        <taxon>Rhizosphaericola</taxon>
    </lineage>
</organism>
<sequence length="306" mass="35429">MIAPPRVVIPEEYYLLHRIFTPLNQFPTFFLIFLYQILIVVQGVRLCSVVNNMQLFPKENFLVGMVYILFTAMLPDWNNITGALIINTLFIEIIGQFKRLSTLDKPEKAVFNLSFFTGIAIIIYPPSIIWALLILIACISLARFKIHHILVWLIGLLLPFYFLAAILFLNNHLGQFLRYIPDFDLTDHRSQIRDPHFAITGILILITTFIGIISGQRNSGKIIITARKVWVWITAALFLTALIYFIFKSENNSVLLLSVLPAAILSGNSFYFAKKKWIAGLWFWMLIMMIWFLNSKIPIHIKWLHI</sequence>
<feature type="transmembrane region" description="Helical" evidence="1">
    <location>
        <begin position="254"/>
        <end position="271"/>
    </location>
</feature>
<gene>
    <name evidence="2" type="ORF">E0W69_001190</name>
</gene>
<reference evidence="2 3" key="1">
    <citation type="submission" date="2019-09" db="EMBL/GenBank/DDBJ databases">
        <title>Complete genome sequence of Arachidicoccus sp. B3-10 isolated from apple orchard soil.</title>
        <authorList>
            <person name="Kim H.S."/>
            <person name="Han K.-I."/>
            <person name="Suh M.K."/>
            <person name="Lee K.C."/>
            <person name="Eom M.K."/>
            <person name="Kim J.-S."/>
            <person name="Kang S.W."/>
            <person name="Sin Y."/>
            <person name="Lee J.-S."/>
        </authorList>
    </citation>
    <scope>NUCLEOTIDE SEQUENCE [LARGE SCALE GENOMIC DNA]</scope>
    <source>
        <strain evidence="2 3">B3-10</strain>
    </source>
</reference>
<keyword evidence="3" id="KW-1185">Reference proteome</keyword>
<dbReference type="OrthoDB" id="1115611at2"/>
<feature type="transmembrane region" description="Helical" evidence="1">
    <location>
        <begin position="26"/>
        <end position="44"/>
    </location>
</feature>
<dbReference type="KEGG" id="arac:E0W69_001190"/>
<evidence type="ECO:0000313" key="3">
    <source>
        <dbReference type="Proteomes" id="UP000292424"/>
    </source>
</evidence>
<proteinExistence type="predicted"/>
<dbReference type="EMBL" id="CP044016">
    <property type="protein sequence ID" value="QES87331.1"/>
    <property type="molecule type" value="Genomic_DNA"/>
</dbReference>
<feature type="transmembrane region" description="Helical" evidence="1">
    <location>
        <begin position="277"/>
        <end position="294"/>
    </location>
</feature>
<accession>A0A5P2G738</accession>
<feature type="transmembrane region" description="Helical" evidence="1">
    <location>
        <begin position="148"/>
        <end position="169"/>
    </location>
</feature>
<keyword evidence="1" id="KW-1133">Transmembrane helix</keyword>
<evidence type="ECO:0008006" key="4">
    <source>
        <dbReference type="Google" id="ProtNLM"/>
    </source>
</evidence>
<dbReference type="RefSeq" id="WP_131328209.1">
    <property type="nucleotide sequence ID" value="NZ_CP044016.1"/>
</dbReference>
<feature type="transmembrane region" description="Helical" evidence="1">
    <location>
        <begin position="80"/>
        <end position="97"/>
    </location>
</feature>
<keyword evidence="1" id="KW-0812">Transmembrane</keyword>
<dbReference type="AlphaFoldDB" id="A0A5P2G738"/>